<dbReference type="AlphaFoldDB" id="A0A9Q8SS14"/>
<feature type="compositionally biased region" description="Polar residues" evidence="8">
    <location>
        <begin position="382"/>
        <end position="396"/>
    </location>
</feature>
<dbReference type="GO" id="GO:0016592">
    <property type="term" value="C:mediator complex"/>
    <property type="evidence" value="ECO:0007669"/>
    <property type="project" value="InterPro"/>
</dbReference>
<evidence type="ECO:0000256" key="5">
    <source>
        <dbReference type="ARBA" id="ARBA00023163"/>
    </source>
</evidence>
<evidence type="ECO:0000256" key="1">
    <source>
        <dbReference type="ARBA" id="ARBA00004123"/>
    </source>
</evidence>
<dbReference type="Gene3D" id="3.10.450.580">
    <property type="entry name" value="Mediator complex, subunit Med6"/>
    <property type="match status" value="1"/>
</dbReference>
<dbReference type="GeneID" id="73341883"/>
<dbReference type="GO" id="GO:0006357">
    <property type="term" value="P:regulation of transcription by RNA polymerase II"/>
    <property type="evidence" value="ECO:0007669"/>
    <property type="project" value="InterPro"/>
</dbReference>
<proteinExistence type="inferred from homology"/>
<dbReference type="Proteomes" id="UP000830671">
    <property type="component" value="Chromosome 4"/>
</dbReference>
<evidence type="ECO:0000313" key="10">
    <source>
        <dbReference type="Proteomes" id="UP000830671"/>
    </source>
</evidence>
<gene>
    <name evidence="9" type="ORF">CLUP02_07881</name>
</gene>
<feature type="compositionally biased region" description="Polar residues" evidence="8">
    <location>
        <begin position="45"/>
        <end position="67"/>
    </location>
</feature>
<organism evidence="9 10">
    <name type="scientific">Colletotrichum lupini</name>
    <dbReference type="NCBI Taxonomy" id="145971"/>
    <lineage>
        <taxon>Eukaryota</taxon>
        <taxon>Fungi</taxon>
        <taxon>Dikarya</taxon>
        <taxon>Ascomycota</taxon>
        <taxon>Pezizomycotina</taxon>
        <taxon>Sordariomycetes</taxon>
        <taxon>Hypocreomycetidae</taxon>
        <taxon>Glomerellales</taxon>
        <taxon>Glomerellaceae</taxon>
        <taxon>Colletotrichum</taxon>
        <taxon>Colletotrichum acutatum species complex</taxon>
    </lineage>
</organism>
<dbReference type="Pfam" id="PF04934">
    <property type="entry name" value="Med6"/>
    <property type="match status" value="1"/>
</dbReference>
<accession>A0A9Q8SS14</accession>
<keyword evidence="6" id="KW-0539">Nucleus</keyword>
<dbReference type="PANTHER" id="PTHR13104">
    <property type="entry name" value="MED-6-RELATED"/>
    <property type="match status" value="1"/>
</dbReference>
<dbReference type="EMBL" id="CP019476">
    <property type="protein sequence ID" value="UQC82393.1"/>
    <property type="molecule type" value="Genomic_DNA"/>
</dbReference>
<feature type="region of interest" description="Disordered" evidence="8">
    <location>
        <begin position="231"/>
        <end position="285"/>
    </location>
</feature>
<evidence type="ECO:0000256" key="2">
    <source>
        <dbReference type="ARBA" id="ARBA00007526"/>
    </source>
</evidence>
<name>A0A9Q8SS14_9PEZI</name>
<dbReference type="KEGG" id="clup:CLUP02_07881"/>
<evidence type="ECO:0000313" key="9">
    <source>
        <dbReference type="EMBL" id="UQC82393.1"/>
    </source>
</evidence>
<dbReference type="InterPro" id="IPR007018">
    <property type="entry name" value="Mediator_Med6"/>
</dbReference>
<dbReference type="GO" id="GO:0003712">
    <property type="term" value="F:transcription coregulator activity"/>
    <property type="evidence" value="ECO:0007669"/>
    <property type="project" value="InterPro"/>
</dbReference>
<feature type="compositionally biased region" description="Low complexity" evidence="8">
    <location>
        <begin position="250"/>
        <end position="279"/>
    </location>
</feature>
<evidence type="ECO:0000256" key="4">
    <source>
        <dbReference type="ARBA" id="ARBA00023015"/>
    </source>
</evidence>
<protein>
    <recommendedName>
        <fullName evidence="3">Mediator of RNA polymerase II transcription subunit 6</fullName>
    </recommendedName>
    <alternativeName>
        <fullName evidence="7">Mediator complex subunit 6</fullName>
    </alternativeName>
</protein>
<comment type="subcellular location">
    <subcellularLocation>
        <location evidence="1">Nucleus</location>
    </subcellularLocation>
</comment>
<feature type="compositionally biased region" description="Basic and acidic residues" evidence="8">
    <location>
        <begin position="350"/>
        <end position="363"/>
    </location>
</feature>
<keyword evidence="5" id="KW-0804">Transcription</keyword>
<comment type="similarity">
    <text evidence="2">Belongs to the Mediator complex subunit 6 family.</text>
</comment>
<keyword evidence="10" id="KW-1185">Reference proteome</keyword>
<keyword evidence="4" id="KW-0805">Transcription regulation</keyword>
<feature type="region of interest" description="Disordered" evidence="8">
    <location>
        <begin position="1"/>
        <end position="74"/>
    </location>
</feature>
<dbReference type="InterPro" id="IPR038566">
    <property type="entry name" value="Mediator_Med6_sf"/>
</dbReference>
<evidence type="ECO:0000256" key="8">
    <source>
        <dbReference type="SAM" id="MobiDB-lite"/>
    </source>
</evidence>
<evidence type="ECO:0000256" key="3">
    <source>
        <dbReference type="ARBA" id="ARBA00020634"/>
    </source>
</evidence>
<feature type="region of interest" description="Disordered" evidence="8">
    <location>
        <begin position="308"/>
        <end position="406"/>
    </location>
</feature>
<evidence type="ECO:0000256" key="6">
    <source>
        <dbReference type="ARBA" id="ARBA00023242"/>
    </source>
</evidence>
<reference evidence="9" key="1">
    <citation type="journal article" date="2021" name="Mol. Plant Microbe Interact.">
        <title>Complete Genome Sequence of the Plant-Pathogenic Fungus Colletotrichum lupini.</title>
        <authorList>
            <person name="Baroncelli R."/>
            <person name="Pensec F."/>
            <person name="Da Lio D."/>
            <person name="Boufleur T."/>
            <person name="Vicente I."/>
            <person name="Sarrocco S."/>
            <person name="Picot A."/>
            <person name="Baraldi E."/>
            <person name="Sukno S."/>
            <person name="Thon M."/>
            <person name="Le Floch G."/>
        </authorList>
    </citation>
    <scope>NUCLEOTIDE SEQUENCE</scope>
    <source>
        <strain evidence="9">IMI 504893</strain>
    </source>
</reference>
<dbReference type="RefSeq" id="XP_049144016.1">
    <property type="nucleotide sequence ID" value="XM_049286873.1"/>
</dbReference>
<sequence length="456" mass="49644">MVGGQDYHSNKLRPHDTKVGELPLRLKKLRSPSSERHPRIPSTKRLVNNSFGIPSSNDRTPPSTMANPNDPPLDEIQWRAPDIAASMQGIHSNSVLFYFAESPFFDRQSNNAVITNQAMFNPALLKNLATREAFESELDKMAGLEFRVLHAPADMVMGTGVWTIVKQTRQKNLDRGRMETKPLAYYFVVGENIYQAPTLGDLLSSRIESIAESMRKVLPAADSVRKWTPSLGHVYTQPTPPSALARAKDGAAAAAADTPAAEGATNGSKTSAGGKTGSNSKKDSTANALDRLAEESFAIHMRHGGDYFDENPITGRPGDFHFASTGRKDKIAPPPPPSSAQPKPVINTKLAEEAKKEGKEGKSPKTPNGPKPKRKKSKIATPATTPGPSSQESSLPNRGLCSPMNPSTIRPRYLLLRAGDDSSAIEPRGYPAGIPRRPSQWIGLAYTFHLRTYHDL</sequence>
<evidence type="ECO:0000256" key="7">
    <source>
        <dbReference type="ARBA" id="ARBA00031259"/>
    </source>
</evidence>